<dbReference type="InterPro" id="IPR042099">
    <property type="entry name" value="ANL_N_sf"/>
</dbReference>
<evidence type="ECO:0000313" key="3">
    <source>
        <dbReference type="Proteomes" id="UP000240535"/>
    </source>
</evidence>
<accession>A0A2P8QZJ8</accession>
<dbReference type="PANTHER" id="PTHR43201">
    <property type="entry name" value="ACYL-COA SYNTHETASE"/>
    <property type="match status" value="1"/>
</dbReference>
<dbReference type="RefSeq" id="WP_106871687.1">
    <property type="nucleotide sequence ID" value="NZ_CP053841.1"/>
</dbReference>
<comment type="caution">
    <text evidence="2">The sequence shown here is derived from an EMBL/GenBank/DDBJ whole genome shotgun (WGS) entry which is preliminary data.</text>
</comment>
<name>A0A2P8QZJ8_9BACT</name>
<dbReference type="Proteomes" id="UP000240535">
    <property type="component" value="Unassembled WGS sequence"/>
</dbReference>
<proteinExistence type="predicted"/>
<feature type="domain" description="AMP-dependent synthetase/ligase" evidence="1">
    <location>
        <begin position="40"/>
        <end position="199"/>
    </location>
</feature>
<dbReference type="OrthoDB" id="9766486at2"/>
<keyword evidence="3" id="KW-1185">Reference proteome</keyword>
<dbReference type="PANTHER" id="PTHR43201:SF32">
    <property type="entry name" value="2-SUCCINYLBENZOATE--COA LIGASE, CHLOROPLASTIC_PEROXISOMAL"/>
    <property type="match status" value="1"/>
</dbReference>
<gene>
    <name evidence="2" type="ORF">CQ405_05955</name>
</gene>
<dbReference type="AlphaFoldDB" id="A0A2P8QZJ8"/>
<dbReference type="GO" id="GO:0031956">
    <property type="term" value="F:medium-chain fatty acid-CoA ligase activity"/>
    <property type="evidence" value="ECO:0007669"/>
    <property type="project" value="TreeGrafter"/>
</dbReference>
<organism evidence="2 3">
    <name type="scientific">Campylobacter blaseri</name>
    <dbReference type="NCBI Taxonomy" id="2042961"/>
    <lineage>
        <taxon>Bacteria</taxon>
        <taxon>Pseudomonadati</taxon>
        <taxon>Campylobacterota</taxon>
        <taxon>Epsilonproteobacteria</taxon>
        <taxon>Campylobacterales</taxon>
        <taxon>Campylobacteraceae</taxon>
        <taxon>Campylobacter</taxon>
    </lineage>
</organism>
<evidence type="ECO:0000259" key="1">
    <source>
        <dbReference type="Pfam" id="PF00501"/>
    </source>
</evidence>
<dbReference type="Gene3D" id="3.30.300.30">
    <property type="match status" value="1"/>
</dbReference>
<dbReference type="GO" id="GO:0006631">
    <property type="term" value="P:fatty acid metabolic process"/>
    <property type="evidence" value="ECO:0007669"/>
    <property type="project" value="TreeGrafter"/>
</dbReference>
<dbReference type="Pfam" id="PF00501">
    <property type="entry name" value="AMP-binding"/>
    <property type="match status" value="1"/>
</dbReference>
<protein>
    <submittedName>
        <fullName evidence="2">Acyl-CoA synthetase</fullName>
    </submittedName>
</protein>
<evidence type="ECO:0000313" key="2">
    <source>
        <dbReference type="EMBL" id="PSM51674.1"/>
    </source>
</evidence>
<sequence length="345" mass="39727">MQIFPKEIILNGKNYEIDKLLNNEFLDEIQNEVLEFLKNWYDEKDYLVVHTSGSTGTPKEIKLEKSFIAKSAKRTLKFFNLQKFDKVLLCLSLDYIAGKLMVVRALIGGLNLCVAKPNSDFAFLKYEKESFKFVAMVPNQVYKLLDTPSNFSKIDTLLLGGQALSSSLKDELLKVKTKCYIGYGMTETATHIALKRVNLKDANENYKVLEGIKIWLENGCLAIKMPGLEKPLITNDLANIINENEFEILGRADNIIISGGLKFIPEVIEKKLESYIDKPFFISSKIDEKLGHKIVLVIETKKDESYKKQIQKVFEEHLSRYERPKEIYFKDEFKRTKTGKIIRKL</sequence>
<dbReference type="Gene3D" id="3.40.50.12780">
    <property type="entry name" value="N-terminal domain of ligase-like"/>
    <property type="match status" value="1"/>
</dbReference>
<dbReference type="InterPro" id="IPR045851">
    <property type="entry name" value="AMP-bd_C_sf"/>
</dbReference>
<dbReference type="SUPFAM" id="SSF56801">
    <property type="entry name" value="Acetyl-CoA synthetase-like"/>
    <property type="match status" value="1"/>
</dbReference>
<dbReference type="EMBL" id="PDHH01000005">
    <property type="protein sequence ID" value="PSM51674.1"/>
    <property type="molecule type" value="Genomic_DNA"/>
</dbReference>
<reference evidence="3" key="1">
    <citation type="submission" date="2017-10" db="EMBL/GenBank/DDBJ databases">
        <title>Campylobacter species from seals.</title>
        <authorList>
            <person name="Gilbert M.J."/>
            <person name="Zomer A.L."/>
            <person name="Timmerman A.J."/>
            <person name="Duim B."/>
            <person name="Wagenaar J.A."/>
        </authorList>
    </citation>
    <scope>NUCLEOTIDE SEQUENCE [LARGE SCALE GENOMIC DNA]</scope>
    <source>
        <strain evidence="3">17S00004-5</strain>
    </source>
</reference>
<dbReference type="InterPro" id="IPR000873">
    <property type="entry name" value="AMP-dep_synth/lig_dom"/>
</dbReference>